<sequence>MAPKDTEACGRCSMTSVVSAASEGDDDGDRDPFGDARIEVPEDQLRRVAKPQILIARAKRRIDRVATKITYGR</sequence>
<keyword evidence="3" id="KW-1185">Reference proteome</keyword>
<protein>
    <submittedName>
        <fullName evidence="2">Uncharacterized protein</fullName>
    </submittedName>
</protein>
<accession>A0A7D5P476</accession>
<dbReference type="EMBL" id="CP058910">
    <property type="protein sequence ID" value="QLH77122.1"/>
    <property type="molecule type" value="Genomic_DNA"/>
</dbReference>
<organism evidence="2 3">
    <name type="scientific">Halosimplex rubrum</name>
    <dbReference type="NCBI Taxonomy" id="869889"/>
    <lineage>
        <taxon>Archaea</taxon>
        <taxon>Methanobacteriati</taxon>
        <taxon>Methanobacteriota</taxon>
        <taxon>Stenosarchaea group</taxon>
        <taxon>Halobacteria</taxon>
        <taxon>Halobacteriales</taxon>
        <taxon>Haloarculaceae</taxon>
        <taxon>Halosimplex</taxon>
    </lineage>
</organism>
<dbReference type="AlphaFoldDB" id="A0A7D5P476"/>
<evidence type="ECO:0000313" key="2">
    <source>
        <dbReference type="EMBL" id="QLH77122.1"/>
    </source>
</evidence>
<dbReference type="InterPro" id="IPR058320">
    <property type="entry name" value="DUF8007"/>
</dbReference>
<dbReference type="GeneID" id="56077668"/>
<dbReference type="Pfam" id="PF26029">
    <property type="entry name" value="DUF8007"/>
    <property type="match status" value="1"/>
</dbReference>
<reference evidence="2 3" key="1">
    <citation type="submission" date="2020-07" db="EMBL/GenBank/DDBJ databases">
        <title>Halosimplex pelagicum sp. nov. and Halosimplex rubrum sp. nov., isolated from salted brown alga Laminaria, and emended description of the genus Halosimplex.</title>
        <authorList>
            <person name="Cui H."/>
        </authorList>
    </citation>
    <scope>NUCLEOTIDE SEQUENCE [LARGE SCALE GENOMIC DNA]</scope>
    <source>
        <strain evidence="2 3">R27</strain>
    </source>
</reference>
<name>A0A7D5P476_9EURY</name>
<dbReference type="Proteomes" id="UP000509667">
    <property type="component" value="Chromosome"/>
</dbReference>
<dbReference type="KEGG" id="hrr:HZS55_07355"/>
<dbReference type="RefSeq" id="WP_179911052.1">
    <property type="nucleotide sequence ID" value="NZ_CP058910.1"/>
</dbReference>
<feature type="region of interest" description="Disordered" evidence="1">
    <location>
        <begin position="1"/>
        <end position="36"/>
    </location>
</feature>
<proteinExistence type="predicted"/>
<gene>
    <name evidence="2" type="ORF">HZS55_07355</name>
</gene>
<evidence type="ECO:0000256" key="1">
    <source>
        <dbReference type="SAM" id="MobiDB-lite"/>
    </source>
</evidence>
<evidence type="ECO:0000313" key="3">
    <source>
        <dbReference type="Proteomes" id="UP000509667"/>
    </source>
</evidence>
<dbReference type="OrthoDB" id="165777at2157"/>